<dbReference type="Gramene" id="PRQ40165">
    <property type="protein sequence ID" value="PRQ40165"/>
    <property type="gene ID" value="RchiOBHm_Chr4g0433121"/>
</dbReference>
<comment type="caution">
    <text evidence="2">The sequence shown here is derived from an EMBL/GenBank/DDBJ whole genome shotgun (WGS) entry which is preliminary data.</text>
</comment>
<dbReference type="OMA" id="AFINFEH"/>
<name>A0A2P6R148_ROSCH</name>
<proteinExistence type="predicted"/>
<dbReference type="Proteomes" id="UP000238479">
    <property type="component" value="Chromosome 4"/>
</dbReference>
<sequence length="88" mass="10396">MSFNSSSNEFQYFASAVEEPMPNRAPATTNSHNRQKHHVRFSNEERVFEAARRPQTVTKYEDVDDEAAAFINFEHKKFQMRQMTMSDY</sequence>
<gene>
    <name evidence="2" type="ORF">RchiOBHm_Chr4g0433121</name>
</gene>
<organism evidence="2 3">
    <name type="scientific">Rosa chinensis</name>
    <name type="common">China rose</name>
    <dbReference type="NCBI Taxonomy" id="74649"/>
    <lineage>
        <taxon>Eukaryota</taxon>
        <taxon>Viridiplantae</taxon>
        <taxon>Streptophyta</taxon>
        <taxon>Embryophyta</taxon>
        <taxon>Tracheophyta</taxon>
        <taxon>Spermatophyta</taxon>
        <taxon>Magnoliopsida</taxon>
        <taxon>eudicotyledons</taxon>
        <taxon>Gunneridae</taxon>
        <taxon>Pentapetalae</taxon>
        <taxon>rosids</taxon>
        <taxon>fabids</taxon>
        <taxon>Rosales</taxon>
        <taxon>Rosaceae</taxon>
        <taxon>Rosoideae</taxon>
        <taxon>Rosoideae incertae sedis</taxon>
        <taxon>Rosa</taxon>
    </lineage>
</organism>
<protein>
    <submittedName>
        <fullName evidence="2">Uncharacterized protein</fullName>
    </submittedName>
</protein>
<evidence type="ECO:0000256" key="1">
    <source>
        <dbReference type="SAM" id="MobiDB-lite"/>
    </source>
</evidence>
<accession>A0A2P6R148</accession>
<dbReference type="AlphaFoldDB" id="A0A2P6R148"/>
<evidence type="ECO:0000313" key="2">
    <source>
        <dbReference type="EMBL" id="PRQ40165.1"/>
    </source>
</evidence>
<feature type="region of interest" description="Disordered" evidence="1">
    <location>
        <begin position="17"/>
        <end position="41"/>
    </location>
</feature>
<dbReference type="EMBL" id="PDCK01000042">
    <property type="protein sequence ID" value="PRQ40165.1"/>
    <property type="molecule type" value="Genomic_DNA"/>
</dbReference>
<reference evidence="2 3" key="1">
    <citation type="journal article" date="2018" name="Nat. Genet.">
        <title>The Rosa genome provides new insights in the design of modern roses.</title>
        <authorList>
            <person name="Bendahmane M."/>
        </authorList>
    </citation>
    <scope>NUCLEOTIDE SEQUENCE [LARGE SCALE GENOMIC DNA]</scope>
    <source>
        <strain evidence="3">cv. Old Blush</strain>
    </source>
</reference>
<keyword evidence="3" id="KW-1185">Reference proteome</keyword>
<evidence type="ECO:0000313" key="3">
    <source>
        <dbReference type="Proteomes" id="UP000238479"/>
    </source>
</evidence>